<dbReference type="InterPro" id="IPR035938">
    <property type="entry name" value="Hemerythrin-like_sf"/>
</dbReference>
<keyword evidence="4" id="KW-0408">Iron</keyword>
<dbReference type="PANTHER" id="PTHR37164">
    <property type="entry name" value="BACTERIOHEMERYTHRIN"/>
    <property type="match status" value="1"/>
</dbReference>
<protein>
    <recommendedName>
        <fullName evidence="5">Hemerythrin-like domain-containing protein</fullName>
    </recommendedName>
</protein>
<accession>A0ABN6WWH1</accession>
<dbReference type="CDD" id="cd12107">
    <property type="entry name" value="Hemerythrin"/>
    <property type="match status" value="1"/>
</dbReference>
<name>A0ABN6WWH1_9BACT</name>
<keyword evidence="2" id="KW-0813">Transport</keyword>
<evidence type="ECO:0000256" key="4">
    <source>
        <dbReference type="ARBA" id="ARBA00023004"/>
    </source>
</evidence>
<dbReference type="InterPro" id="IPR012312">
    <property type="entry name" value="Hemerythrin-like"/>
</dbReference>
<evidence type="ECO:0000256" key="1">
    <source>
        <dbReference type="ARBA" id="ARBA00010587"/>
    </source>
</evidence>
<dbReference type="RefSeq" id="WP_286336206.1">
    <property type="nucleotide sequence ID" value="NZ_AP027370.1"/>
</dbReference>
<dbReference type="PANTHER" id="PTHR37164:SF1">
    <property type="entry name" value="BACTERIOHEMERYTHRIN"/>
    <property type="match status" value="1"/>
</dbReference>
<evidence type="ECO:0000313" key="7">
    <source>
        <dbReference type="Proteomes" id="UP001321445"/>
    </source>
</evidence>
<evidence type="ECO:0000256" key="3">
    <source>
        <dbReference type="ARBA" id="ARBA00022723"/>
    </source>
</evidence>
<proteinExistence type="inferred from homology"/>
<reference evidence="6 7" key="1">
    <citation type="submission" date="2023-03" db="EMBL/GenBank/DDBJ databases">
        <title>Description of Hydrogenimonas sp. ISO32.</title>
        <authorList>
            <person name="Mino S."/>
            <person name="Fukazawa S."/>
            <person name="Sawabe T."/>
        </authorList>
    </citation>
    <scope>NUCLEOTIDE SEQUENCE [LARGE SCALE GENOMIC DNA]</scope>
    <source>
        <strain evidence="6 7">ISO32</strain>
    </source>
</reference>
<dbReference type="Proteomes" id="UP001321445">
    <property type="component" value="Chromosome"/>
</dbReference>
<feature type="domain" description="Hemerythrin-like" evidence="5">
    <location>
        <begin position="17"/>
        <end position="125"/>
    </location>
</feature>
<dbReference type="Gene3D" id="1.20.120.50">
    <property type="entry name" value="Hemerythrin-like"/>
    <property type="match status" value="1"/>
</dbReference>
<comment type="similarity">
    <text evidence="1">Belongs to the hemerythrin family.</text>
</comment>
<gene>
    <name evidence="6" type="ORF">HCR_15580</name>
</gene>
<evidence type="ECO:0000256" key="2">
    <source>
        <dbReference type="ARBA" id="ARBA00022621"/>
    </source>
</evidence>
<dbReference type="NCBIfam" id="TIGR02481">
    <property type="entry name" value="hemeryth_dom"/>
    <property type="match status" value="1"/>
</dbReference>
<sequence>MIKKENLPKVSFDGMNKVHYEEVEIINELLEAIEADTEVQSVTEIFEKLLEHMLEHFSYEESMLKNRGFGMYDIHRNDHNRIMGETRMAYMNWRNFKDRDALKSFIEEDFIAWLNLHIQAMDSVAADFLLRQ</sequence>
<dbReference type="SUPFAM" id="SSF47188">
    <property type="entry name" value="Hemerythrin-like"/>
    <property type="match status" value="1"/>
</dbReference>
<dbReference type="InterPro" id="IPR050669">
    <property type="entry name" value="Hemerythrin"/>
</dbReference>
<keyword evidence="3" id="KW-0479">Metal-binding</keyword>
<keyword evidence="7" id="KW-1185">Reference proteome</keyword>
<dbReference type="InterPro" id="IPR016131">
    <property type="entry name" value="Haemerythrin_Fe_BS"/>
</dbReference>
<evidence type="ECO:0000259" key="5">
    <source>
        <dbReference type="Pfam" id="PF01814"/>
    </source>
</evidence>
<organism evidence="6 7">
    <name type="scientific">Hydrogenimonas cancrithermarum</name>
    <dbReference type="NCBI Taxonomy" id="2993563"/>
    <lineage>
        <taxon>Bacteria</taxon>
        <taxon>Pseudomonadati</taxon>
        <taxon>Campylobacterota</taxon>
        <taxon>Epsilonproteobacteria</taxon>
        <taxon>Campylobacterales</taxon>
        <taxon>Hydrogenimonadaceae</taxon>
        <taxon>Hydrogenimonas</taxon>
    </lineage>
</organism>
<keyword evidence="2" id="KW-0561">Oxygen transport</keyword>
<evidence type="ECO:0000313" key="6">
    <source>
        <dbReference type="EMBL" id="BDY13246.1"/>
    </source>
</evidence>
<dbReference type="InterPro" id="IPR012827">
    <property type="entry name" value="Hemerythrin_metal-bd"/>
</dbReference>
<dbReference type="Pfam" id="PF01814">
    <property type="entry name" value="Hemerythrin"/>
    <property type="match status" value="1"/>
</dbReference>
<dbReference type="EMBL" id="AP027370">
    <property type="protein sequence ID" value="BDY13246.1"/>
    <property type="molecule type" value="Genomic_DNA"/>
</dbReference>
<dbReference type="PROSITE" id="PS00550">
    <property type="entry name" value="HEMERYTHRINS"/>
    <property type="match status" value="1"/>
</dbReference>